<comment type="caution">
    <text evidence="1">The sequence shown here is derived from an EMBL/GenBank/DDBJ whole genome shotgun (WGS) entry which is preliminary data.</text>
</comment>
<dbReference type="EMBL" id="JAESWA010000023">
    <property type="protein sequence ID" value="MBL4933120.1"/>
    <property type="molecule type" value="Genomic_DNA"/>
</dbReference>
<protein>
    <submittedName>
        <fullName evidence="1">Uncharacterized protein</fullName>
    </submittedName>
</protein>
<evidence type="ECO:0000313" key="1">
    <source>
        <dbReference type="EMBL" id="MBL4933120.1"/>
    </source>
</evidence>
<sequence length="102" mass="12162">MKRYITFNDDGVVSSKMFITKEVEEGKEENEGNILEYEKCLYTIVEDGLDYKNVMEDTFKKFKEWVYLNDYKVKGEGIIGMLLIEHFHEKARSYLEVYIPIE</sequence>
<proteinExistence type="predicted"/>
<keyword evidence="2" id="KW-1185">Reference proteome</keyword>
<accession>A0A937K631</accession>
<dbReference type="RefSeq" id="WP_202768488.1">
    <property type="nucleotide sequence ID" value="NZ_JAESWA010000023.1"/>
</dbReference>
<reference evidence="1" key="1">
    <citation type="submission" date="2021-01" db="EMBL/GenBank/DDBJ databases">
        <title>Genome public.</title>
        <authorList>
            <person name="Liu C."/>
            <person name="Sun Q."/>
        </authorList>
    </citation>
    <scope>NUCLEOTIDE SEQUENCE</scope>
    <source>
        <strain evidence="1">YIM B02565</strain>
    </source>
</reference>
<evidence type="ECO:0000313" key="2">
    <source>
        <dbReference type="Proteomes" id="UP000623681"/>
    </source>
</evidence>
<name>A0A937K631_9CLOT</name>
<dbReference type="AlphaFoldDB" id="A0A937K631"/>
<dbReference type="Proteomes" id="UP000623681">
    <property type="component" value="Unassembled WGS sequence"/>
</dbReference>
<organism evidence="1 2">
    <name type="scientific">Clostridium paridis</name>
    <dbReference type="NCBI Taxonomy" id="2803863"/>
    <lineage>
        <taxon>Bacteria</taxon>
        <taxon>Bacillati</taxon>
        <taxon>Bacillota</taxon>
        <taxon>Clostridia</taxon>
        <taxon>Eubacteriales</taxon>
        <taxon>Clostridiaceae</taxon>
        <taxon>Clostridium</taxon>
    </lineage>
</organism>
<gene>
    <name evidence="1" type="ORF">JK634_15000</name>
</gene>